<dbReference type="SUPFAM" id="SSF51197">
    <property type="entry name" value="Clavaminate synthase-like"/>
    <property type="match status" value="1"/>
</dbReference>
<dbReference type="Gene3D" id="2.60.120.330">
    <property type="entry name" value="B-lactam Antibiotic, Isopenicillin N Synthase, Chain"/>
    <property type="match status" value="1"/>
</dbReference>
<dbReference type="AlphaFoldDB" id="A0A2N9EL59"/>
<sequence>MQEKVRAMPKESQPAIIVGPDLKWRYMWNVGPRPLKTQFKELNSAPVIPEGFPGWTETMNSWGSKMIAAVEVVAEMAAIGFGLPKDAFTSLISRAVQYYNYMSSFVQKHIFWNDFLASVSQEVKIKPQAFQMYFMFSFPS</sequence>
<dbReference type="InterPro" id="IPR027443">
    <property type="entry name" value="IPNS-like_sf"/>
</dbReference>
<dbReference type="EMBL" id="OIVN01000165">
    <property type="protein sequence ID" value="SPC75518.1"/>
    <property type="molecule type" value="Genomic_DNA"/>
</dbReference>
<gene>
    <name evidence="1" type="ORF">FSB_LOCUS3400</name>
</gene>
<evidence type="ECO:0000313" key="1">
    <source>
        <dbReference type="EMBL" id="SPC75518.1"/>
    </source>
</evidence>
<accession>A0A2N9EL59</accession>
<name>A0A2N9EL59_FAGSY</name>
<reference evidence="1" key="1">
    <citation type="submission" date="2018-02" db="EMBL/GenBank/DDBJ databases">
        <authorList>
            <person name="Cohen D.B."/>
            <person name="Kent A.D."/>
        </authorList>
    </citation>
    <scope>NUCLEOTIDE SEQUENCE</scope>
</reference>
<organism evidence="1">
    <name type="scientific">Fagus sylvatica</name>
    <name type="common">Beechnut</name>
    <dbReference type="NCBI Taxonomy" id="28930"/>
    <lineage>
        <taxon>Eukaryota</taxon>
        <taxon>Viridiplantae</taxon>
        <taxon>Streptophyta</taxon>
        <taxon>Embryophyta</taxon>
        <taxon>Tracheophyta</taxon>
        <taxon>Spermatophyta</taxon>
        <taxon>Magnoliopsida</taxon>
        <taxon>eudicotyledons</taxon>
        <taxon>Gunneridae</taxon>
        <taxon>Pentapetalae</taxon>
        <taxon>rosids</taxon>
        <taxon>fabids</taxon>
        <taxon>Fagales</taxon>
        <taxon>Fagaceae</taxon>
        <taxon>Fagus</taxon>
    </lineage>
</organism>
<protein>
    <submittedName>
        <fullName evidence="1">Uncharacterized protein</fullName>
    </submittedName>
</protein>
<proteinExistence type="predicted"/>